<dbReference type="NCBIfam" id="TIGR00051">
    <property type="entry name" value="YbgC/FadM family acyl-CoA thioesterase"/>
    <property type="match status" value="1"/>
</dbReference>
<dbReference type="AlphaFoldDB" id="A0A2W7QQ05"/>
<dbReference type="PANTHER" id="PTHR31793:SF37">
    <property type="entry name" value="ACYL-COA THIOESTER HYDROLASE YBGC"/>
    <property type="match status" value="1"/>
</dbReference>
<dbReference type="PIRSF" id="PIRSF003230">
    <property type="entry name" value="YbgC"/>
    <property type="match status" value="1"/>
</dbReference>
<dbReference type="InterPro" id="IPR029069">
    <property type="entry name" value="HotDog_dom_sf"/>
</dbReference>
<proteinExistence type="inferred from homology"/>
<dbReference type="NCBIfam" id="TIGR02799">
    <property type="entry name" value="thio_ybgC"/>
    <property type="match status" value="1"/>
</dbReference>
<dbReference type="InterPro" id="IPR050563">
    <property type="entry name" value="4-hydroxybenzoyl-CoA_TE"/>
</dbReference>
<dbReference type="STRING" id="121821.GCA_001870675_02321"/>
<evidence type="ECO:0000256" key="1">
    <source>
        <dbReference type="ARBA" id="ARBA00005953"/>
    </source>
</evidence>
<dbReference type="InterPro" id="IPR006684">
    <property type="entry name" value="YbgC/YbaW"/>
</dbReference>
<gene>
    <name evidence="3" type="ORF">LY56_00248</name>
</gene>
<dbReference type="PANTHER" id="PTHR31793">
    <property type="entry name" value="4-HYDROXYBENZOYL-COA THIOESTERASE FAMILY MEMBER"/>
    <property type="match status" value="1"/>
</dbReference>
<evidence type="ECO:0000256" key="2">
    <source>
        <dbReference type="ARBA" id="ARBA00022801"/>
    </source>
</evidence>
<dbReference type="GO" id="GO:0047617">
    <property type="term" value="F:fatty acyl-CoA hydrolase activity"/>
    <property type="evidence" value="ECO:0007669"/>
    <property type="project" value="TreeGrafter"/>
</dbReference>
<reference evidence="3 4" key="1">
    <citation type="submission" date="2018-06" db="EMBL/GenBank/DDBJ databases">
        <title>Genomic Encyclopedia of Archaeal and Bacterial Type Strains, Phase II (KMG-II): from individual species to whole genera.</title>
        <authorList>
            <person name="Goeker M."/>
        </authorList>
    </citation>
    <scope>NUCLEOTIDE SEQUENCE [LARGE SCALE GENOMIC DNA]</scope>
    <source>
        <strain evidence="3 4">DSM 13087</strain>
    </source>
</reference>
<dbReference type="Pfam" id="PF13279">
    <property type="entry name" value="4HBT_2"/>
    <property type="match status" value="1"/>
</dbReference>
<dbReference type="InterPro" id="IPR014166">
    <property type="entry name" value="Tol-Pal_acyl-CoA_thioesterase"/>
</dbReference>
<dbReference type="SUPFAM" id="SSF54637">
    <property type="entry name" value="Thioesterase/thiol ester dehydrase-isomerase"/>
    <property type="match status" value="1"/>
</dbReference>
<organism evidence="3 4">
    <name type="scientific">Roseinatronobacter thiooxidans</name>
    <dbReference type="NCBI Taxonomy" id="121821"/>
    <lineage>
        <taxon>Bacteria</taxon>
        <taxon>Pseudomonadati</taxon>
        <taxon>Pseudomonadota</taxon>
        <taxon>Alphaproteobacteria</taxon>
        <taxon>Rhodobacterales</taxon>
        <taxon>Paracoccaceae</taxon>
        <taxon>Roseinatronobacter</taxon>
    </lineage>
</organism>
<keyword evidence="2 3" id="KW-0378">Hydrolase</keyword>
<sequence length="138" mass="15947">MTHTHRIRVYYEDTDLAGIVYYANYLKFIERARSEWVRELGLDQARMKAEGQGVFAVRRVVADYLAPAHYDDMLDVTTEYLRHSGARLVLWQTVRRGGKTLFKAEVTLVCLADSGRPQPLPRPLTEKIGDFPPYKPYV</sequence>
<keyword evidence="4" id="KW-1185">Reference proteome</keyword>
<comment type="similarity">
    <text evidence="1">Belongs to the 4-hydroxybenzoyl-CoA thioesterase family.</text>
</comment>
<evidence type="ECO:0000313" key="4">
    <source>
        <dbReference type="Proteomes" id="UP000249364"/>
    </source>
</evidence>
<dbReference type="EMBL" id="QKZQ01000001">
    <property type="protein sequence ID" value="PZX48100.1"/>
    <property type="molecule type" value="Genomic_DNA"/>
</dbReference>
<dbReference type="RefSeq" id="WP_071468996.1">
    <property type="nucleotide sequence ID" value="NZ_MEHT01000009.1"/>
</dbReference>
<dbReference type="FunFam" id="3.10.129.10:FF:000004">
    <property type="entry name" value="Tol-pal system-associated acyl-CoA thioesterase"/>
    <property type="match status" value="1"/>
</dbReference>
<accession>A0A2W7QQ05</accession>
<dbReference type="OrthoDB" id="9808429at2"/>
<protein>
    <submittedName>
        <fullName evidence="3">Acyl-CoA thioester hydrolase</fullName>
    </submittedName>
</protein>
<dbReference type="CDD" id="cd00586">
    <property type="entry name" value="4HBT"/>
    <property type="match status" value="1"/>
</dbReference>
<evidence type="ECO:0000313" key="3">
    <source>
        <dbReference type="EMBL" id="PZX48100.1"/>
    </source>
</evidence>
<dbReference type="Proteomes" id="UP000249364">
    <property type="component" value="Unassembled WGS sequence"/>
</dbReference>
<comment type="caution">
    <text evidence="3">The sequence shown here is derived from an EMBL/GenBank/DDBJ whole genome shotgun (WGS) entry which is preliminary data.</text>
</comment>
<dbReference type="Gene3D" id="3.10.129.10">
    <property type="entry name" value="Hotdog Thioesterase"/>
    <property type="match status" value="1"/>
</dbReference>
<name>A0A2W7QQ05_9RHOB</name>